<reference evidence="2" key="2">
    <citation type="submission" date="2024-10" db="UniProtKB">
        <authorList>
            <consortium name="EnsemblProtists"/>
        </authorList>
    </citation>
    <scope>IDENTIFICATION</scope>
</reference>
<protein>
    <recommendedName>
        <fullName evidence="4">CLASP N-terminal domain-containing protein</fullName>
    </recommendedName>
</protein>
<evidence type="ECO:0000256" key="1">
    <source>
        <dbReference type="SAM" id="MobiDB-lite"/>
    </source>
</evidence>
<dbReference type="EnsemblProtists" id="EOD14359">
    <property type="protein sequence ID" value="EOD14359"/>
    <property type="gene ID" value="EMIHUDRAFT_436896"/>
</dbReference>
<evidence type="ECO:0000313" key="2">
    <source>
        <dbReference type="EnsemblProtists" id="EOD14359"/>
    </source>
</evidence>
<name>A0A0D3ISX4_EMIH1</name>
<dbReference type="PaxDb" id="2903-EOD14359"/>
<dbReference type="Proteomes" id="UP000013827">
    <property type="component" value="Unassembled WGS sequence"/>
</dbReference>
<dbReference type="KEGG" id="ehx:EMIHUDRAFT_436896"/>
<organism evidence="2 3">
    <name type="scientific">Emiliania huxleyi (strain CCMP1516)</name>
    <dbReference type="NCBI Taxonomy" id="280463"/>
    <lineage>
        <taxon>Eukaryota</taxon>
        <taxon>Haptista</taxon>
        <taxon>Haptophyta</taxon>
        <taxon>Prymnesiophyceae</taxon>
        <taxon>Isochrysidales</taxon>
        <taxon>Noelaerhabdaceae</taxon>
        <taxon>Emiliania</taxon>
    </lineage>
</organism>
<evidence type="ECO:0008006" key="4">
    <source>
        <dbReference type="Google" id="ProtNLM"/>
    </source>
</evidence>
<reference evidence="3" key="1">
    <citation type="journal article" date="2013" name="Nature">
        <title>Pan genome of the phytoplankton Emiliania underpins its global distribution.</title>
        <authorList>
            <person name="Read B.A."/>
            <person name="Kegel J."/>
            <person name="Klute M.J."/>
            <person name="Kuo A."/>
            <person name="Lefebvre S.C."/>
            <person name="Maumus F."/>
            <person name="Mayer C."/>
            <person name="Miller J."/>
            <person name="Monier A."/>
            <person name="Salamov A."/>
            <person name="Young J."/>
            <person name="Aguilar M."/>
            <person name="Claverie J.M."/>
            <person name="Frickenhaus S."/>
            <person name="Gonzalez K."/>
            <person name="Herman E.K."/>
            <person name="Lin Y.C."/>
            <person name="Napier J."/>
            <person name="Ogata H."/>
            <person name="Sarno A.F."/>
            <person name="Shmutz J."/>
            <person name="Schroeder D."/>
            <person name="de Vargas C."/>
            <person name="Verret F."/>
            <person name="von Dassow P."/>
            <person name="Valentin K."/>
            <person name="Van de Peer Y."/>
            <person name="Wheeler G."/>
            <person name="Dacks J.B."/>
            <person name="Delwiche C.F."/>
            <person name="Dyhrman S.T."/>
            <person name="Glockner G."/>
            <person name="John U."/>
            <person name="Richards T."/>
            <person name="Worden A.Z."/>
            <person name="Zhang X."/>
            <person name="Grigoriev I.V."/>
            <person name="Allen A.E."/>
            <person name="Bidle K."/>
            <person name="Borodovsky M."/>
            <person name="Bowler C."/>
            <person name="Brownlee C."/>
            <person name="Cock J.M."/>
            <person name="Elias M."/>
            <person name="Gladyshev V.N."/>
            <person name="Groth M."/>
            <person name="Guda C."/>
            <person name="Hadaegh A."/>
            <person name="Iglesias-Rodriguez M.D."/>
            <person name="Jenkins J."/>
            <person name="Jones B.M."/>
            <person name="Lawson T."/>
            <person name="Leese F."/>
            <person name="Lindquist E."/>
            <person name="Lobanov A."/>
            <person name="Lomsadze A."/>
            <person name="Malik S.B."/>
            <person name="Marsh M.E."/>
            <person name="Mackinder L."/>
            <person name="Mock T."/>
            <person name="Mueller-Roeber B."/>
            <person name="Pagarete A."/>
            <person name="Parker M."/>
            <person name="Probert I."/>
            <person name="Quesneville H."/>
            <person name="Raines C."/>
            <person name="Rensing S.A."/>
            <person name="Riano-Pachon D.M."/>
            <person name="Richier S."/>
            <person name="Rokitta S."/>
            <person name="Shiraiwa Y."/>
            <person name="Soanes D.M."/>
            <person name="van der Giezen M."/>
            <person name="Wahlund T.M."/>
            <person name="Williams B."/>
            <person name="Wilson W."/>
            <person name="Wolfe G."/>
            <person name="Wurch L.L."/>
        </authorList>
    </citation>
    <scope>NUCLEOTIDE SEQUENCE</scope>
</reference>
<evidence type="ECO:0000313" key="3">
    <source>
        <dbReference type="Proteomes" id="UP000013827"/>
    </source>
</evidence>
<dbReference type="HOGENOM" id="CLU_999631_0_0_1"/>
<dbReference type="GeneID" id="17260469"/>
<sequence>MSRLRTQSDATAGASTVAVDSTRGRSRMLSAATAPPSTVAVDSTRGRSRMLSASTSKLGLLSLGRSRTLSAAVLPSEVDEEAEAEKARLAFQAPGGSSASSSTVSSCSTLSESGRPRSISQRAAHKVSKRAHQAATKLQATWRKASTAVWLALLDKASGSERAMARVSKMLLGMGDAGGQALGKLILFLAAPGNSALSRTRKRALVKLLRSAVKLVNVALKTVLPRYLKPSRRKVQKLLAELHNSGEGQPLGEEDSEGIAKNLLLEVLRADSAGRLWRRVV</sequence>
<feature type="region of interest" description="Disordered" evidence="1">
    <location>
        <begin position="1"/>
        <end position="48"/>
    </location>
</feature>
<proteinExistence type="predicted"/>
<keyword evidence="3" id="KW-1185">Reference proteome</keyword>
<dbReference type="AlphaFoldDB" id="A0A0D3ISX4"/>
<feature type="compositionally biased region" description="Polar residues" evidence="1">
    <location>
        <begin position="1"/>
        <end position="14"/>
    </location>
</feature>
<accession>A0A0D3ISX4</accession>
<feature type="compositionally biased region" description="Low complexity" evidence="1">
    <location>
        <begin position="97"/>
        <end position="113"/>
    </location>
</feature>
<feature type="region of interest" description="Disordered" evidence="1">
    <location>
        <begin position="92"/>
        <end position="123"/>
    </location>
</feature>
<dbReference type="RefSeq" id="XP_005766788.1">
    <property type="nucleotide sequence ID" value="XM_005766731.1"/>
</dbReference>